<evidence type="ECO:0000313" key="2">
    <source>
        <dbReference type="Proteomes" id="UP000244168"/>
    </source>
</evidence>
<protein>
    <submittedName>
        <fullName evidence="1">Uncharacterized protein</fullName>
    </submittedName>
</protein>
<name>A0A2T5JCS3_9SPHI</name>
<dbReference type="AlphaFoldDB" id="A0A2T5JCS3"/>
<dbReference type="EMBL" id="QAOQ01000002">
    <property type="protein sequence ID" value="PTQ99569.1"/>
    <property type="molecule type" value="Genomic_DNA"/>
</dbReference>
<dbReference type="OrthoDB" id="798431at2"/>
<dbReference type="Proteomes" id="UP000244168">
    <property type="component" value="Unassembled WGS sequence"/>
</dbReference>
<organism evidence="1 2">
    <name type="scientific">Mucilaginibacter yixingensis</name>
    <dbReference type="NCBI Taxonomy" id="1295612"/>
    <lineage>
        <taxon>Bacteria</taxon>
        <taxon>Pseudomonadati</taxon>
        <taxon>Bacteroidota</taxon>
        <taxon>Sphingobacteriia</taxon>
        <taxon>Sphingobacteriales</taxon>
        <taxon>Sphingobacteriaceae</taxon>
        <taxon>Mucilaginibacter</taxon>
    </lineage>
</organism>
<evidence type="ECO:0000313" key="1">
    <source>
        <dbReference type="EMBL" id="PTQ99569.1"/>
    </source>
</evidence>
<gene>
    <name evidence="1" type="ORF">C8P68_102394</name>
</gene>
<accession>A0A2T5JCS3</accession>
<dbReference type="RefSeq" id="WP_107827493.1">
    <property type="nucleotide sequence ID" value="NZ_CP160205.1"/>
</dbReference>
<proteinExistence type="predicted"/>
<keyword evidence="2" id="KW-1185">Reference proteome</keyword>
<reference evidence="1 2" key="1">
    <citation type="submission" date="2018-04" db="EMBL/GenBank/DDBJ databases">
        <title>Genomic Encyclopedia of Archaeal and Bacterial Type Strains, Phase II (KMG-II): from individual species to whole genera.</title>
        <authorList>
            <person name="Goeker M."/>
        </authorList>
    </citation>
    <scope>NUCLEOTIDE SEQUENCE [LARGE SCALE GENOMIC DNA]</scope>
    <source>
        <strain evidence="1 2">DSM 26809</strain>
    </source>
</reference>
<comment type="caution">
    <text evidence="1">The sequence shown here is derived from an EMBL/GenBank/DDBJ whole genome shotgun (WGS) entry which is preliminary data.</text>
</comment>
<sequence length="90" mass="10628">MSNIRASLYSKVHQWIDGIGFRLNSSTVDRKSNITTNHYFYETFNFFEKEKKGEPEKSKFLCFDTYGEKIKVKSLLDLQTAFFENISQLK</sequence>